<proteinExistence type="predicted"/>
<dbReference type="WBParaSite" id="PSAMB.scaffold1105size35898.g11046.t1">
    <property type="protein sequence ID" value="PSAMB.scaffold1105size35898.g11046.t1"/>
    <property type="gene ID" value="PSAMB.scaffold1105size35898.g11046"/>
</dbReference>
<evidence type="ECO:0000313" key="2">
    <source>
        <dbReference type="Proteomes" id="UP000887566"/>
    </source>
</evidence>
<dbReference type="Proteomes" id="UP000887566">
    <property type="component" value="Unplaced"/>
</dbReference>
<organism evidence="2 3">
    <name type="scientific">Plectus sambesii</name>
    <dbReference type="NCBI Taxonomy" id="2011161"/>
    <lineage>
        <taxon>Eukaryota</taxon>
        <taxon>Metazoa</taxon>
        <taxon>Ecdysozoa</taxon>
        <taxon>Nematoda</taxon>
        <taxon>Chromadorea</taxon>
        <taxon>Plectida</taxon>
        <taxon>Plectina</taxon>
        <taxon>Plectoidea</taxon>
        <taxon>Plectidae</taxon>
        <taxon>Plectus</taxon>
    </lineage>
</organism>
<sequence>MVVGDAMATDGVGQYPCTLPFTFECRESNCCESYHSRFIIALVVVGLLVIALGVAALWFFLQVRPTLRERRKPVEEEELTELNNKSFEETKYLRRMSEMRFPHGRPL</sequence>
<feature type="transmembrane region" description="Helical" evidence="1">
    <location>
        <begin position="38"/>
        <end position="61"/>
    </location>
</feature>
<accession>A0A914UMI3</accession>
<evidence type="ECO:0000256" key="1">
    <source>
        <dbReference type="SAM" id="Phobius"/>
    </source>
</evidence>
<name>A0A914UMI3_9BILA</name>
<protein>
    <submittedName>
        <fullName evidence="3">Uncharacterized protein</fullName>
    </submittedName>
</protein>
<keyword evidence="1" id="KW-0812">Transmembrane</keyword>
<dbReference type="AlphaFoldDB" id="A0A914UMI3"/>
<keyword evidence="2" id="KW-1185">Reference proteome</keyword>
<keyword evidence="1" id="KW-1133">Transmembrane helix</keyword>
<evidence type="ECO:0000313" key="3">
    <source>
        <dbReference type="WBParaSite" id="PSAMB.scaffold1105size35898.g11046.t1"/>
    </source>
</evidence>
<reference evidence="3" key="1">
    <citation type="submission" date="2022-11" db="UniProtKB">
        <authorList>
            <consortium name="WormBaseParasite"/>
        </authorList>
    </citation>
    <scope>IDENTIFICATION</scope>
</reference>
<keyword evidence="1" id="KW-0472">Membrane</keyword>